<evidence type="ECO:0000313" key="3">
    <source>
        <dbReference type="EMBL" id="MBB5792284.1"/>
    </source>
</evidence>
<comment type="caution">
    <text evidence="3">The sequence shown here is derived from an EMBL/GenBank/DDBJ whole genome shotgun (WGS) entry which is preliminary data.</text>
</comment>
<comment type="similarity">
    <text evidence="1">Belongs to the small heat shock protein (HSP20) family.</text>
</comment>
<reference evidence="3 4" key="1">
    <citation type="submission" date="2020-08" db="EMBL/GenBank/DDBJ databases">
        <title>Sequencing the genomes of 1000 actinobacteria strains.</title>
        <authorList>
            <person name="Klenk H.-P."/>
        </authorList>
    </citation>
    <scope>NUCLEOTIDE SEQUENCE [LARGE SCALE GENOMIC DNA]</scope>
    <source>
        <strain evidence="3 4">DSM 40084</strain>
    </source>
</reference>
<evidence type="ECO:0000256" key="1">
    <source>
        <dbReference type="PROSITE-ProRule" id="PRU00285"/>
    </source>
</evidence>
<sequence>MPQTRSTSRSSSLAHAAAADAVIPADAWRDDEALYVQFDLPGMDRSRIELTVERDTLTLTADR</sequence>
<evidence type="ECO:0000259" key="2">
    <source>
        <dbReference type="PROSITE" id="PS01031"/>
    </source>
</evidence>
<dbReference type="Gene3D" id="2.60.40.790">
    <property type="match status" value="1"/>
</dbReference>
<keyword evidence="4" id="KW-1185">Reference proteome</keyword>
<dbReference type="InterPro" id="IPR008978">
    <property type="entry name" value="HSP20-like_chaperone"/>
</dbReference>
<dbReference type="EMBL" id="JACHNE010000001">
    <property type="protein sequence ID" value="MBB5792284.1"/>
    <property type="molecule type" value="Genomic_DNA"/>
</dbReference>
<proteinExistence type="inferred from homology"/>
<dbReference type="AlphaFoldDB" id="A0A7W9LQH7"/>
<feature type="domain" description="SHSP" evidence="2">
    <location>
        <begin position="16"/>
        <end position="63"/>
    </location>
</feature>
<dbReference type="PROSITE" id="PS01031">
    <property type="entry name" value="SHSP"/>
    <property type="match status" value="1"/>
</dbReference>
<protein>
    <submittedName>
        <fullName evidence="3">HSP20 family molecular chaperone IbpA</fullName>
    </submittedName>
</protein>
<dbReference type="InterPro" id="IPR002068">
    <property type="entry name" value="A-crystallin/Hsp20_dom"/>
</dbReference>
<organism evidence="3 4">
    <name type="scientific">Streptomyces caelestis</name>
    <dbReference type="NCBI Taxonomy" id="36816"/>
    <lineage>
        <taxon>Bacteria</taxon>
        <taxon>Bacillati</taxon>
        <taxon>Actinomycetota</taxon>
        <taxon>Actinomycetes</taxon>
        <taxon>Kitasatosporales</taxon>
        <taxon>Streptomycetaceae</taxon>
        <taxon>Streptomyces</taxon>
    </lineage>
</organism>
<name>A0A7W9LQH7_9ACTN</name>
<accession>A0A7W9LQH7</accession>
<dbReference type="Proteomes" id="UP000590647">
    <property type="component" value="Unassembled WGS sequence"/>
</dbReference>
<dbReference type="RefSeq" id="WP_230299773.1">
    <property type="nucleotide sequence ID" value="NZ_JACHNE010000001.1"/>
</dbReference>
<gene>
    <name evidence="3" type="ORF">HDA41_000248</name>
</gene>
<dbReference type="CDD" id="cd00298">
    <property type="entry name" value="ACD_sHsps_p23-like"/>
    <property type="match status" value="1"/>
</dbReference>
<dbReference type="SUPFAM" id="SSF49764">
    <property type="entry name" value="HSP20-like chaperones"/>
    <property type="match status" value="1"/>
</dbReference>
<evidence type="ECO:0000313" key="4">
    <source>
        <dbReference type="Proteomes" id="UP000590647"/>
    </source>
</evidence>